<keyword evidence="2" id="KW-0963">Cytoplasm</keyword>
<feature type="compositionally biased region" description="Low complexity" evidence="6">
    <location>
        <begin position="77"/>
        <end position="91"/>
    </location>
</feature>
<feature type="domain" description="PID" evidence="7">
    <location>
        <begin position="108"/>
        <end position="252"/>
    </location>
</feature>
<comment type="similarity">
    <text evidence="4">Belongs to the ced-6 family.</text>
</comment>
<dbReference type="SMART" id="SM00462">
    <property type="entry name" value="PTB"/>
    <property type="match status" value="1"/>
</dbReference>
<accession>A0A834JTT2</accession>
<evidence type="ECO:0000259" key="7">
    <source>
        <dbReference type="PROSITE" id="PS01179"/>
    </source>
</evidence>
<dbReference type="EMBL" id="JACSDZ010000010">
    <property type="protein sequence ID" value="KAF7393476.1"/>
    <property type="molecule type" value="Genomic_DNA"/>
</dbReference>
<evidence type="ECO:0000256" key="3">
    <source>
        <dbReference type="ARBA" id="ARBA00022907"/>
    </source>
</evidence>
<feature type="compositionally biased region" description="Polar residues" evidence="6">
    <location>
        <begin position="307"/>
        <end position="334"/>
    </location>
</feature>
<feature type="region of interest" description="Disordered" evidence="6">
    <location>
        <begin position="392"/>
        <end position="440"/>
    </location>
</feature>
<feature type="compositionally biased region" description="Pro residues" evidence="6">
    <location>
        <begin position="423"/>
        <end position="432"/>
    </location>
</feature>
<dbReference type="InterPro" id="IPR006020">
    <property type="entry name" value="PTB/PI_dom"/>
</dbReference>
<evidence type="ECO:0000256" key="4">
    <source>
        <dbReference type="ARBA" id="ARBA00060944"/>
    </source>
</evidence>
<dbReference type="GO" id="GO:0043277">
    <property type="term" value="P:apoptotic cell clearance"/>
    <property type="evidence" value="ECO:0007669"/>
    <property type="project" value="UniProtKB-ARBA"/>
</dbReference>
<proteinExistence type="inferred from homology"/>
<evidence type="ECO:0000313" key="8">
    <source>
        <dbReference type="EMBL" id="KAF7393476.1"/>
    </source>
</evidence>
<feature type="coiled-coil region" evidence="5">
    <location>
        <begin position="253"/>
        <end position="280"/>
    </location>
</feature>
<keyword evidence="5" id="KW-0175">Coiled coil</keyword>
<dbReference type="Proteomes" id="UP000617340">
    <property type="component" value="Unassembled WGS sequence"/>
</dbReference>
<dbReference type="AlphaFoldDB" id="A0A834JTT2"/>
<evidence type="ECO:0000313" key="9">
    <source>
        <dbReference type="Proteomes" id="UP000617340"/>
    </source>
</evidence>
<name>A0A834JTT2_VESGE</name>
<feature type="compositionally biased region" description="Low complexity" evidence="6">
    <location>
        <begin position="399"/>
        <end position="419"/>
    </location>
</feature>
<evidence type="ECO:0000256" key="6">
    <source>
        <dbReference type="SAM" id="MobiDB-lite"/>
    </source>
</evidence>
<dbReference type="PANTHER" id="PTHR11232">
    <property type="entry name" value="PHOSPHOTYROSINE INTERACTION DOMAIN-CONTAINING FAMILY MEMBER"/>
    <property type="match status" value="1"/>
</dbReference>
<organism evidence="8 9">
    <name type="scientific">Vespula germanica</name>
    <name type="common">German yellow jacket</name>
    <name type="synonym">Paravespula germanica</name>
    <dbReference type="NCBI Taxonomy" id="30212"/>
    <lineage>
        <taxon>Eukaryota</taxon>
        <taxon>Metazoa</taxon>
        <taxon>Ecdysozoa</taxon>
        <taxon>Arthropoda</taxon>
        <taxon>Hexapoda</taxon>
        <taxon>Insecta</taxon>
        <taxon>Pterygota</taxon>
        <taxon>Neoptera</taxon>
        <taxon>Endopterygota</taxon>
        <taxon>Hymenoptera</taxon>
        <taxon>Apocrita</taxon>
        <taxon>Aculeata</taxon>
        <taxon>Vespoidea</taxon>
        <taxon>Vespidae</taxon>
        <taxon>Vespinae</taxon>
        <taxon>Vespula</taxon>
    </lineage>
</organism>
<evidence type="ECO:0000256" key="2">
    <source>
        <dbReference type="ARBA" id="ARBA00022490"/>
    </source>
</evidence>
<protein>
    <recommendedName>
        <fullName evidence="7">PID domain-containing protein</fullName>
    </recommendedName>
</protein>
<evidence type="ECO:0000256" key="5">
    <source>
        <dbReference type="SAM" id="Coils"/>
    </source>
</evidence>
<dbReference type="InterPro" id="IPR011993">
    <property type="entry name" value="PH-like_dom_sf"/>
</dbReference>
<reference evidence="8" key="1">
    <citation type="journal article" date="2020" name="G3 (Bethesda)">
        <title>High-Quality Assemblies for Three Invasive Social Wasps from the &lt;i&gt;Vespula&lt;/i&gt; Genus.</title>
        <authorList>
            <person name="Harrop T.W.R."/>
            <person name="Guhlin J."/>
            <person name="McLaughlin G.M."/>
            <person name="Permina E."/>
            <person name="Stockwell P."/>
            <person name="Gilligan J."/>
            <person name="Le Lec M.F."/>
            <person name="Gruber M.A.M."/>
            <person name="Quinn O."/>
            <person name="Lovegrove M."/>
            <person name="Duncan E.J."/>
            <person name="Remnant E.J."/>
            <person name="Van Eeckhoven J."/>
            <person name="Graham B."/>
            <person name="Knapp R.A."/>
            <person name="Langford K.W."/>
            <person name="Kronenberg Z."/>
            <person name="Press M.O."/>
            <person name="Eacker S.M."/>
            <person name="Wilson-Rankin E.E."/>
            <person name="Purcell J."/>
            <person name="Lester P.J."/>
            <person name="Dearden P.K."/>
        </authorList>
    </citation>
    <scope>NUCLEOTIDE SEQUENCE</scope>
    <source>
        <strain evidence="8">Linc-1</strain>
    </source>
</reference>
<dbReference type="InterPro" id="IPR051133">
    <property type="entry name" value="Adapter_Engulfment-Domain"/>
</dbReference>
<dbReference type="FunFam" id="2.30.29.30:FF:000118">
    <property type="entry name" value="GULP PTB domain containing engulfment adaptor 1"/>
    <property type="match status" value="1"/>
</dbReference>
<comment type="subcellular location">
    <subcellularLocation>
        <location evidence="1">Cytoplasm</location>
    </subcellularLocation>
</comment>
<evidence type="ECO:0000256" key="1">
    <source>
        <dbReference type="ARBA" id="ARBA00004496"/>
    </source>
</evidence>
<gene>
    <name evidence="8" type="ORF">HZH68_010295</name>
</gene>
<comment type="caution">
    <text evidence="8">The sequence shown here is derived from an EMBL/GenBank/DDBJ whole genome shotgun (WGS) entry which is preliminary data.</text>
</comment>
<dbReference type="Gene3D" id="2.30.29.30">
    <property type="entry name" value="Pleckstrin-homology domain (PH domain)/Phosphotyrosine-binding domain (PTB)"/>
    <property type="match status" value="1"/>
</dbReference>
<keyword evidence="3" id="KW-0581">Phagocytosis</keyword>
<keyword evidence="9" id="KW-1185">Reference proteome</keyword>
<dbReference type="CDD" id="cd01273">
    <property type="entry name" value="PTB_CED-6"/>
    <property type="match status" value="1"/>
</dbReference>
<feature type="region of interest" description="Disordered" evidence="6">
    <location>
        <begin position="77"/>
        <end position="97"/>
    </location>
</feature>
<dbReference type="PROSITE" id="PS01179">
    <property type="entry name" value="PID"/>
    <property type="match status" value="1"/>
</dbReference>
<sequence>MAAIEDKLDYGDRGHFSGAIQLARSTPQTKLFLIRFGEFFAVGAGEYITSSCSLKVGGYTLKRTDKMRNSTLLKWAQNSTNNKNQTSKNGGTSRNWIHPPDALQKGHIAYLVKYLGSTEVDQPKGIEVVKEAICKLKFSQQLRKSEGTKTPKVELTISIDGVAIQEPKTKTSPKRIMHQYPLHRISYCADDKGEKKFFSFIAKEEDAEKHTCFVFVSDKLAEEITLTIGQAFDLAYRRFLETSGKDLETQRRCMVLQQKIKRLEHENNVYRQRLQDIAAIKGSADVSTYLLQHDLPDILHVPGAPSESPQVNGTTNKSPLIGINSDSNGNTSNGPQQPPPVPPRSFEKSFDDDFMGSEATPTPVVGTKLEGLLMDEFEEDFNPRAYETAANGTANHQTNNNPLLNGQLSSNSNLFSQTNGTASPPPLLAPPPKAKDSRRQNGVKEDLFGSVPFNPTPSINTKNDFNDPFEMGEFGATTVNSSPSQQELENAIGLLDKRLLEMKDGFSRGLSIGTDDFSLESLDPLRN</sequence>
<feature type="region of interest" description="Disordered" evidence="6">
    <location>
        <begin position="301"/>
        <end position="366"/>
    </location>
</feature>
<dbReference type="GO" id="GO:0005737">
    <property type="term" value="C:cytoplasm"/>
    <property type="evidence" value="ECO:0007669"/>
    <property type="project" value="UniProtKB-SubCell"/>
</dbReference>
<dbReference type="SUPFAM" id="SSF50729">
    <property type="entry name" value="PH domain-like"/>
    <property type="match status" value="1"/>
</dbReference>
<dbReference type="PANTHER" id="PTHR11232:SF77">
    <property type="entry name" value="GULP PTB DOMAIN CONTAINING ENGULFMENT ADAPTOR 1"/>
    <property type="match status" value="1"/>
</dbReference>
<dbReference type="Pfam" id="PF00640">
    <property type="entry name" value="PID"/>
    <property type="match status" value="1"/>
</dbReference>